<keyword evidence="4" id="KW-0378">Hydrolase</keyword>
<dbReference type="GO" id="GO:0003697">
    <property type="term" value="F:single-stranded DNA binding"/>
    <property type="evidence" value="ECO:0007669"/>
    <property type="project" value="InterPro"/>
</dbReference>
<evidence type="ECO:0000256" key="4">
    <source>
        <dbReference type="ARBA" id="ARBA00022801"/>
    </source>
</evidence>
<dbReference type="AlphaFoldDB" id="A0A6J7AJX8"/>
<evidence type="ECO:0000256" key="7">
    <source>
        <dbReference type="ARBA" id="ARBA00023239"/>
    </source>
</evidence>
<keyword evidence="6" id="KW-0238">DNA-binding</keyword>
<dbReference type="InterPro" id="IPR036590">
    <property type="entry name" value="SRAP-like"/>
</dbReference>
<dbReference type="GO" id="GO:0016829">
    <property type="term" value="F:lyase activity"/>
    <property type="evidence" value="ECO:0007669"/>
    <property type="project" value="UniProtKB-KW"/>
</dbReference>
<dbReference type="Pfam" id="PF02586">
    <property type="entry name" value="SRAP"/>
    <property type="match status" value="1"/>
</dbReference>
<keyword evidence="2" id="KW-0645">Protease</keyword>
<organism evidence="8">
    <name type="scientific">freshwater metagenome</name>
    <dbReference type="NCBI Taxonomy" id="449393"/>
    <lineage>
        <taxon>unclassified sequences</taxon>
        <taxon>metagenomes</taxon>
        <taxon>ecological metagenomes</taxon>
    </lineage>
</organism>
<dbReference type="SUPFAM" id="SSF143081">
    <property type="entry name" value="BB1717-like"/>
    <property type="match status" value="1"/>
</dbReference>
<keyword evidence="5" id="KW-0190">Covalent protein-DNA linkage</keyword>
<evidence type="ECO:0000256" key="2">
    <source>
        <dbReference type="ARBA" id="ARBA00022670"/>
    </source>
</evidence>
<evidence type="ECO:0000256" key="1">
    <source>
        <dbReference type="ARBA" id="ARBA00008136"/>
    </source>
</evidence>
<comment type="similarity">
    <text evidence="1">Belongs to the SOS response-associated peptidase family.</text>
</comment>
<dbReference type="Gene3D" id="3.90.1680.10">
    <property type="entry name" value="SOS response associated peptidase-like"/>
    <property type="match status" value="1"/>
</dbReference>
<keyword evidence="3" id="KW-0227">DNA damage</keyword>
<dbReference type="GO" id="GO:0008233">
    <property type="term" value="F:peptidase activity"/>
    <property type="evidence" value="ECO:0007669"/>
    <property type="project" value="UniProtKB-KW"/>
</dbReference>
<dbReference type="PANTHER" id="PTHR13604">
    <property type="entry name" value="DC12-RELATED"/>
    <property type="match status" value="1"/>
</dbReference>
<name>A0A6J7AJX8_9ZZZZ</name>
<gene>
    <name evidence="8" type="ORF">UFOPK3174_01436</name>
</gene>
<dbReference type="InterPro" id="IPR003738">
    <property type="entry name" value="SRAP"/>
</dbReference>
<evidence type="ECO:0000313" key="8">
    <source>
        <dbReference type="EMBL" id="CAB4833125.1"/>
    </source>
</evidence>
<dbReference type="PANTHER" id="PTHR13604:SF0">
    <property type="entry name" value="ABASIC SITE PROCESSING PROTEIN HMCES"/>
    <property type="match status" value="1"/>
</dbReference>
<keyword evidence="7" id="KW-0456">Lyase</keyword>
<protein>
    <submittedName>
        <fullName evidence="8">Unannotated protein</fullName>
    </submittedName>
</protein>
<accession>A0A6J7AJX8</accession>
<proteinExistence type="inferred from homology"/>
<dbReference type="GO" id="GO:0106300">
    <property type="term" value="P:protein-DNA covalent cross-linking repair"/>
    <property type="evidence" value="ECO:0007669"/>
    <property type="project" value="InterPro"/>
</dbReference>
<sequence length="242" mass="26894">MCGRYAQSKLDADLVEEFGITGSTPDSPLPANWNIAPTQEIYIVRQSTEGNQRDLATASWGLIGHWHKDDATAHASQSHAINARSESIFEKPTFRDSFRKTRCLIPADGYYEWATALGRYRPKQPFYISREDGISLSMAGIWSTWISPSGKRIDSAAIITREAVGMLVPIHSRMPVLLPTDRWEAWLDPSMRDVEELKGMMEFSDPDGGLSALAIADLVNTVAYNSVAFSVPIELGEPETLF</sequence>
<dbReference type="GO" id="GO:0006508">
    <property type="term" value="P:proteolysis"/>
    <property type="evidence" value="ECO:0007669"/>
    <property type="project" value="UniProtKB-KW"/>
</dbReference>
<evidence type="ECO:0000256" key="5">
    <source>
        <dbReference type="ARBA" id="ARBA00023124"/>
    </source>
</evidence>
<evidence type="ECO:0000256" key="3">
    <source>
        <dbReference type="ARBA" id="ARBA00022763"/>
    </source>
</evidence>
<dbReference type="EMBL" id="CAFABH010000038">
    <property type="protein sequence ID" value="CAB4833125.1"/>
    <property type="molecule type" value="Genomic_DNA"/>
</dbReference>
<reference evidence="8" key="1">
    <citation type="submission" date="2020-05" db="EMBL/GenBank/DDBJ databases">
        <authorList>
            <person name="Chiriac C."/>
            <person name="Salcher M."/>
            <person name="Ghai R."/>
            <person name="Kavagutti S V."/>
        </authorList>
    </citation>
    <scope>NUCLEOTIDE SEQUENCE</scope>
</reference>
<evidence type="ECO:0000256" key="6">
    <source>
        <dbReference type="ARBA" id="ARBA00023125"/>
    </source>
</evidence>